<dbReference type="EMBL" id="FNID01000001">
    <property type="protein sequence ID" value="SDM55460.1"/>
    <property type="molecule type" value="Genomic_DNA"/>
</dbReference>
<evidence type="ECO:0000256" key="1">
    <source>
        <dbReference type="ARBA" id="ARBA00004651"/>
    </source>
</evidence>
<dbReference type="SUPFAM" id="SSF81330">
    <property type="entry name" value="Gated mechanosensitive channel"/>
    <property type="match status" value="1"/>
</dbReference>
<dbReference type="PRINTS" id="PR01264">
    <property type="entry name" value="MECHCHANNEL"/>
</dbReference>
<dbReference type="InterPro" id="IPR001185">
    <property type="entry name" value="MS_channel"/>
</dbReference>
<comment type="similarity">
    <text evidence="2 10">Belongs to the MscL family.</text>
</comment>
<dbReference type="STRING" id="258515.SAMN05192585_10192"/>
<feature type="transmembrane region" description="Helical" evidence="10">
    <location>
        <begin position="59"/>
        <end position="79"/>
    </location>
</feature>
<proteinExistence type="inferred from homology"/>
<comment type="function">
    <text evidence="10">Channel that opens in response to stretch forces in the membrane lipid bilayer. May participate in the regulation of osmotic pressure changes within the cell.</text>
</comment>
<keyword evidence="8 10" id="KW-0472">Membrane</keyword>
<evidence type="ECO:0000256" key="6">
    <source>
        <dbReference type="ARBA" id="ARBA00022989"/>
    </source>
</evidence>
<dbReference type="InterPro" id="IPR037673">
    <property type="entry name" value="MSC/AndL"/>
</dbReference>
<dbReference type="Proteomes" id="UP000199182">
    <property type="component" value="Unassembled WGS sequence"/>
</dbReference>
<dbReference type="GO" id="GO:0008381">
    <property type="term" value="F:mechanosensitive monoatomic ion channel activity"/>
    <property type="evidence" value="ECO:0007669"/>
    <property type="project" value="UniProtKB-UniRule"/>
</dbReference>
<keyword evidence="3 10" id="KW-0813">Transport</keyword>
<reference evidence="11 12" key="1">
    <citation type="submission" date="2016-10" db="EMBL/GenBank/DDBJ databases">
        <authorList>
            <person name="de Groot N.N."/>
        </authorList>
    </citation>
    <scope>NUCLEOTIDE SEQUENCE [LARGE SCALE GENOMIC DNA]</scope>
    <source>
        <strain evidence="11 12">CGMCC 1.5012</strain>
    </source>
</reference>
<keyword evidence="9 10" id="KW-0407">Ion channel</keyword>
<evidence type="ECO:0000256" key="7">
    <source>
        <dbReference type="ARBA" id="ARBA00023065"/>
    </source>
</evidence>
<evidence type="ECO:0000256" key="2">
    <source>
        <dbReference type="ARBA" id="ARBA00007254"/>
    </source>
</evidence>
<dbReference type="PANTHER" id="PTHR30266:SF2">
    <property type="entry name" value="LARGE-CONDUCTANCE MECHANOSENSITIVE CHANNEL"/>
    <property type="match status" value="1"/>
</dbReference>
<dbReference type="GO" id="GO:0005886">
    <property type="term" value="C:plasma membrane"/>
    <property type="evidence" value="ECO:0007669"/>
    <property type="project" value="UniProtKB-SubCell"/>
</dbReference>
<evidence type="ECO:0000256" key="4">
    <source>
        <dbReference type="ARBA" id="ARBA00022475"/>
    </source>
</evidence>
<keyword evidence="5 10" id="KW-0812">Transmembrane</keyword>
<sequence>MAVDMNKAKETIKKNGRIVGEFKEFISRGNVVDMAVGIIVGSAFTAIVNSLVNDILMPVIGYFISGIKFSDMSYALPVINGGKAVLINYGMFLQKIVDFLLIALVVFFMVKLLNRLRRKKEEKPAEPPKPVLTKEAELLTEIRDLLKKG</sequence>
<keyword evidence="4 10" id="KW-1003">Cell membrane</keyword>
<protein>
    <recommendedName>
        <fullName evidence="10">Large-conductance mechanosensitive channel</fullName>
    </recommendedName>
</protein>
<dbReference type="InterPro" id="IPR019823">
    <property type="entry name" value="Mechanosensitive_channel_CS"/>
</dbReference>
<dbReference type="InterPro" id="IPR036019">
    <property type="entry name" value="MscL_channel"/>
</dbReference>
<dbReference type="PROSITE" id="PS01327">
    <property type="entry name" value="MSCL"/>
    <property type="match status" value="1"/>
</dbReference>
<evidence type="ECO:0000256" key="5">
    <source>
        <dbReference type="ARBA" id="ARBA00022692"/>
    </source>
</evidence>
<dbReference type="NCBIfam" id="NF001843">
    <property type="entry name" value="PRK00567.1-4"/>
    <property type="match status" value="1"/>
</dbReference>
<name>A0A1G9U659_9FIRM</name>
<keyword evidence="7 10" id="KW-0406">Ion transport</keyword>
<dbReference type="PANTHER" id="PTHR30266">
    <property type="entry name" value="MECHANOSENSITIVE CHANNEL MSCL"/>
    <property type="match status" value="1"/>
</dbReference>
<comment type="subcellular location">
    <subcellularLocation>
        <location evidence="1 10">Cell membrane</location>
        <topology evidence="1 10">Multi-pass membrane protein</topology>
    </subcellularLocation>
</comment>
<evidence type="ECO:0000313" key="11">
    <source>
        <dbReference type="EMBL" id="SDM55460.1"/>
    </source>
</evidence>
<dbReference type="HAMAP" id="MF_00115">
    <property type="entry name" value="MscL"/>
    <property type="match status" value="1"/>
</dbReference>
<comment type="subunit">
    <text evidence="10">Homopentamer.</text>
</comment>
<evidence type="ECO:0000256" key="9">
    <source>
        <dbReference type="ARBA" id="ARBA00023303"/>
    </source>
</evidence>
<evidence type="ECO:0000256" key="8">
    <source>
        <dbReference type="ARBA" id="ARBA00023136"/>
    </source>
</evidence>
<accession>A0A1G9U659</accession>
<keyword evidence="12" id="KW-1185">Reference proteome</keyword>
<gene>
    <name evidence="10" type="primary">mscL</name>
    <name evidence="11" type="ORF">SAMN05192585_10192</name>
</gene>
<dbReference type="Gene3D" id="1.10.1200.120">
    <property type="entry name" value="Large-conductance mechanosensitive channel, MscL, domain 1"/>
    <property type="match status" value="1"/>
</dbReference>
<keyword evidence="6 10" id="KW-1133">Transmembrane helix</keyword>
<dbReference type="AlphaFoldDB" id="A0A1G9U659"/>
<evidence type="ECO:0000256" key="10">
    <source>
        <dbReference type="HAMAP-Rule" id="MF_00115"/>
    </source>
</evidence>
<dbReference type="RefSeq" id="WP_278277973.1">
    <property type="nucleotide sequence ID" value="NZ_FNID01000001.1"/>
</dbReference>
<feature type="transmembrane region" description="Helical" evidence="10">
    <location>
        <begin position="34"/>
        <end position="52"/>
    </location>
</feature>
<dbReference type="Pfam" id="PF01741">
    <property type="entry name" value="MscL"/>
    <property type="match status" value="1"/>
</dbReference>
<organism evidence="11 12">
    <name type="scientific">Acetanaerobacterium elongatum</name>
    <dbReference type="NCBI Taxonomy" id="258515"/>
    <lineage>
        <taxon>Bacteria</taxon>
        <taxon>Bacillati</taxon>
        <taxon>Bacillota</taxon>
        <taxon>Clostridia</taxon>
        <taxon>Eubacteriales</taxon>
        <taxon>Oscillospiraceae</taxon>
        <taxon>Acetanaerobacterium</taxon>
    </lineage>
</organism>
<dbReference type="NCBIfam" id="TIGR00220">
    <property type="entry name" value="mscL"/>
    <property type="match status" value="1"/>
</dbReference>
<evidence type="ECO:0000313" key="12">
    <source>
        <dbReference type="Proteomes" id="UP000199182"/>
    </source>
</evidence>
<feature type="transmembrane region" description="Helical" evidence="10">
    <location>
        <begin position="91"/>
        <end position="113"/>
    </location>
</feature>
<evidence type="ECO:0000256" key="3">
    <source>
        <dbReference type="ARBA" id="ARBA00022448"/>
    </source>
</evidence>